<dbReference type="AlphaFoldDB" id="A0A418R654"/>
<dbReference type="EMBL" id="QYCN01000004">
    <property type="protein sequence ID" value="RIY12876.1"/>
    <property type="molecule type" value="Genomic_DNA"/>
</dbReference>
<sequence length="74" mass="8205">MYGSVMSTEAMIFLGGAAVQVAGMVLGYIFLIIRPKENHWLKLVIRIIAFILWIGFVFTWPAFVISLAGFIGTP</sequence>
<proteinExistence type="predicted"/>
<keyword evidence="1" id="KW-0472">Membrane</keyword>
<reference evidence="2 3" key="1">
    <citation type="submission" date="2018-09" db="EMBL/GenBank/DDBJ databases">
        <authorList>
            <person name="Zeman M."/>
            <person name="Pardy F."/>
        </authorList>
    </citation>
    <scope>NUCLEOTIDE SEQUENCE [LARGE SCALE GENOMIC DNA]</scope>
    <source>
        <strain evidence="2 3">CCM 8852</strain>
    </source>
</reference>
<evidence type="ECO:0000313" key="3">
    <source>
        <dbReference type="Proteomes" id="UP000284250"/>
    </source>
</evidence>
<name>A0A418R654_9BACT</name>
<reference evidence="2 3" key="2">
    <citation type="submission" date="2019-01" db="EMBL/GenBank/DDBJ databases">
        <title>Hymenobacter humicola sp. nov., isolated from soils in Antarctica.</title>
        <authorList>
            <person name="Sedlacek I."/>
            <person name="Holochova P."/>
            <person name="Kralova S."/>
            <person name="Pantucek R."/>
            <person name="Stankova E."/>
            <person name="Vrbovska V."/>
            <person name="Kristofova L."/>
            <person name="Svec P."/>
            <person name="Busse H.-J."/>
        </authorList>
    </citation>
    <scope>NUCLEOTIDE SEQUENCE [LARGE SCALE GENOMIC DNA]</scope>
    <source>
        <strain evidence="2 3">CCM 8852</strain>
    </source>
</reference>
<keyword evidence="1" id="KW-1133">Transmembrane helix</keyword>
<dbReference type="Proteomes" id="UP000284250">
    <property type="component" value="Unassembled WGS sequence"/>
</dbReference>
<protein>
    <submittedName>
        <fullName evidence="2">Uncharacterized protein</fullName>
    </submittedName>
</protein>
<evidence type="ECO:0000313" key="2">
    <source>
        <dbReference type="EMBL" id="RIY12876.1"/>
    </source>
</evidence>
<gene>
    <name evidence="2" type="ORF">D0T11_03890</name>
</gene>
<organism evidence="2 3">
    <name type="scientific">Hymenobacter rubripertinctus</name>
    <dbReference type="NCBI Taxonomy" id="2029981"/>
    <lineage>
        <taxon>Bacteria</taxon>
        <taxon>Pseudomonadati</taxon>
        <taxon>Bacteroidota</taxon>
        <taxon>Cytophagia</taxon>
        <taxon>Cytophagales</taxon>
        <taxon>Hymenobacteraceae</taxon>
        <taxon>Hymenobacter</taxon>
    </lineage>
</organism>
<comment type="caution">
    <text evidence="2">The sequence shown here is derived from an EMBL/GenBank/DDBJ whole genome shotgun (WGS) entry which is preliminary data.</text>
</comment>
<feature type="transmembrane region" description="Helical" evidence="1">
    <location>
        <begin position="12"/>
        <end position="31"/>
    </location>
</feature>
<evidence type="ECO:0000256" key="1">
    <source>
        <dbReference type="SAM" id="Phobius"/>
    </source>
</evidence>
<feature type="transmembrane region" description="Helical" evidence="1">
    <location>
        <begin position="43"/>
        <end position="71"/>
    </location>
</feature>
<keyword evidence="1" id="KW-0812">Transmembrane</keyword>
<keyword evidence="3" id="KW-1185">Reference proteome</keyword>
<accession>A0A418R654</accession>